<evidence type="ECO:0000256" key="2">
    <source>
        <dbReference type="SAM" id="SignalP"/>
    </source>
</evidence>
<evidence type="ECO:0000313" key="4">
    <source>
        <dbReference type="Proteomes" id="UP000254507"/>
    </source>
</evidence>
<dbReference type="AlphaFoldDB" id="A0A380VDJ5"/>
<dbReference type="InterPro" id="IPR023214">
    <property type="entry name" value="HAD_sf"/>
</dbReference>
<dbReference type="InterPro" id="IPR005519">
    <property type="entry name" value="Acid_phosphat_B-like"/>
</dbReference>
<gene>
    <name evidence="3" type="primary">hel_2</name>
    <name evidence="3" type="ORF">NCTC10851_01233</name>
</gene>
<keyword evidence="1 2" id="KW-0732">Signal</keyword>
<evidence type="ECO:0000313" key="3">
    <source>
        <dbReference type="EMBL" id="SUU36470.1"/>
    </source>
</evidence>
<dbReference type="Gene3D" id="3.40.50.1000">
    <property type="entry name" value="HAD superfamily/HAD-like"/>
    <property type="match status" value="1"/>
</dbReference>
<name>A0A380VDJ5_9PAST</name>
<accession>A0A380VDJ5</accession>
<sequence length="145" mass="16026">MKSIKLAMIALATVTALSACSSAREQQDEAMLQNQAALGIVWMQQSGEYQALARQAFNVAKFAFDQRKATKGKKKAVVIDLDETMLDNSPYAGRQFKNGQAFSGDTWTKWVDARQSGAVPGRWNFQTTLIVTKARSFLCPTVWTA</sequence>
<proteinExistence type="predicted"/>
<feature type="signal peptide" evidence="2">
    <location>
        <begin position="1"/>
        <end position="18"/>
    </location>
</feature>
<dbReference type="EMBL" id="UFSB01000001">
    <property type="protein sequence ID" value="SUU36470.1"/>
    <property type="molecule type" value="Genomic_DNA"/>
</dbReference>
<evidence type="ECO:0000256" key="1">
    <source>
        <dbReference type="ARBA" id="ARBA00022729"/>
    </source>
</evidence>
<dbReference type="PROSITE" id="PS51257">
    <property type="entry name" value="PROKAR_LIPOPROTEIN"/>
    <property type="match status" value="1"/>
</dbReference>
<organism evidence="3 4">
    <name type="scientific">Actinobacillus seminis</name>
    <dbReference type="NCBI Taxonomy" id="722"/>
    <lineage>
        <taxon>Bacteria</taxon>
        <taxon>Pseudomonadati</taxon>
        <taxon>Pseudomonadota</taxon>
        <taxon>Gammaproteobacteria</taxon>
        <taxon>Pasteurellales</taxon>
        <taxon>Pasteurellaceae</taxon>
        <taxon>Actinobacillus</taxon>
    </lineage>
</organism>
<dbReference type="Pfam" id="PF03767">
    <property type="entry name" value="Acid_phosphat_B"/>
    <property type="match status" value="1"/>
</dbReference>
<feature type="chain" id="PRO_5017045005" evidence="2">
    <location>
        <begin position="19"/>
        <end position="145"/>
    </location>
</feature>
<keyword evidence="3" id="KW-0449">Lipoprotein</keyword>
<dbReference type="SUPFAM" id="SSF56784">
    <property type="entry name" value="HAD-like"/>
    <property type="match status" value="1"/>
</dbReference>
<dbReference type="InterPro" id="IPR036412">
    <property type="entry name" value="HAD-like_sf"/>
</dbReference>
<dbReference type="Proteomes" id="UP000254507">
    <property type="component" value="Unassembled WGS sequence"/>
</dbReference>
<reference evidence="3 4" key="1">
    <citation type="submission" date="2018-06" db="EMBL/GenBank/DDBJ databases">
        <authorList>
            <consortium name="Pathogen Informatics"/>
            <person name="Doyle S."/>
        </authorList>
    </citation>
    <scope>NUCLEOTIDE SEQUENCE [LARGE SCALE GENOMIC DNA]</scope>
    <source>
        <strain evidence="3 4">NCTC10851</strain>
    </source>
</reference>
<protein>
    <submittedName>
        <fullName evidence="3">Lipoprotein E</fullName>
    </submittedName>
</protein>